<evidence type="ECO:0000256" key="2">
    <source>
        <dbReference type="ARBA" id="ARBA00009779"/>
    </source>
</evidence>
<feature type="binding site" evidence="12">
    <location>
        <position position="128"/>
    </location>
    <ligand>
        <name>Zn(2+)</name>
        <dbReference type="ChEBI" id="CHEBI:29105"/>
        <note>catalytic</note>
    </ligand>
</feature>
<evidence type="ECO:0000313" key="14">
    <source>
        <dbReference type="EMBL" id="MBS5520562.1"/>
    </source>
</evidence>
<keyword evidence="3 12" id="KW-1003">Cell membrane</keyword>
<evidence type="ECO:0000256" key="10">
    <source>
        <dbReference type="ARBA" id="ARBA00023049"/>
    </source>
</evidence>
<dbReference type="GO" id="GO:0008270">
    <property type="term" value="F:zinc ion binding"/>
    <property type="evidence" value="ECO:0007669"/>
    <property type="project" value="UniProtKB-UniRule"/>
</dbReference>
<feature type="transmembrane region" description="Helical" evidence="12">
    <location>
        <begin position="173"/>
        <end position="193"/>
    </location>
</feature>
<dbReference type="InterPro" id="IPR050083">
    <property type="entry name" value="HtpX_protease"/>
</dbReference>
<feature type="active site" evidence="12">
    <location>
        <position position="129"/>
    </location>
</feature>
<evidence type="ECO:0000256" key="9">
    <source>
        <dbReference type="ARBA" id="ARBA00022989"/>
    </source>
</evidence>
<sequence length="283" mass="30985">MLRTTALMGLMTALLVFLGDYLGGSSGMSLMLLISLAMNLFMYWYSDTMVIHQYGCVPVTKNEAPELYDIVEKLAARANLPMPKVYVMNSRVPNAFATGRNPQHAAVCVTTGLMDALTAPEIAGVLGHEMSHILHRDILVGTIAAVMAGTISALTRFAFWFGGGRDRDRQNPIASLLILILTPLMAMIIQFAISRTREYMADEAGGALCGDPNELADAPEKIDLAAHRTVMAGAQESSAHMFIISPLAAKEAKSLFSTHPSTEERIRRLREQAERMEKRKCIV</sequence>
<dbReference type="HAMAP" id="MF_00188">
    <property type="entry name" value="Pept_M48_protease_HtpX"/>
    <property type="match status" value="1"/>
</dbReference>
<keyword evidence="8 12" id="KW-0862">Zinc</keyword>
<gene>
    <name evidence="12" type="primary">htpX</name>
    <name evidence="14" type="ORF">KHX13_09695</name>
</gene>
<dbReference type="CDD" id="cd07336">
    <property type="entry name" value="M48B_HtpX_like"/>
    <property type="match status" value="1"/>
</dbReference>
<comment type="caution">
    <text evidence="14">The sequence shown here is derived from an EMBL/GenBank/DDBJ whole genome shotgun (WGS) entry which is preliminary data.</text>
</comment>
<evidence type="ECO:0000256" key="1">
    <source>
        <dbReference type="ARBA" id="ARBA00004651"/>
    </source>
</evidence>
<name>A0A943EMH1_9FIRM</name>
<dbReference type="PANTHER" id="PTHR43221">
    <property type="entry name" value="PROTEASE HTPX"/>
    <property type="match status" value="1"/>
</dbReference>
<dbReference type="GO" id="GO:0006508">
    <property type="term" value="P:proteolysis"/>
    <property type="evidence" value="ECO:0007669"/>
    <property type="project" value="UniProtKB-KW"/>
</dbReference>
<evidence type="ECO:0000256" key="11">
    <source>
        <dbReference type="ARBA" id="ARBA00023136"/>
    </source>
</evidence>
<keyword evidence="9 12" id="KW-1133">Transmembrane helix</keyword>
<feature type="binding site" evidence="12">
    <location>
        <position position="132"/>
    </location>
    <ligand>
        <name>Zn(2+)</name>
        <dbReference type="ChEBI" id="CHEBI:29105"/>
        <note>catalytic</note>
    </ligand>
</feature>
<keyword evidence="4 12" id="KW-0645">Protease</keyword>
<evidence type="ECO:0000256" key="7">
    <source>
        <dbReference type="ARBA" id="ARBA00022801"/>
    </source>
</evidence>
<dbReference type="InterPro" id="IPR022919">
    <property type="entry name" value="Pept_M48_protease_HtpX"/>
</dbReference>
<dbReference type="GO" id="GO:0004222">
    <property type="term" value="F:metalloendopeptidase activity"/>
    <property type="evidence" value="ECO:0007669"/>
    <property type="project" value="UniProtKB-UniRule"/>
</dbReference>
<dbReference type="Proteomes" id="UP000754226">
    <property type="component" value="Unassembled WGS sequence"/>
</dbReference>
<keyword evidence="6 12" id="KW-0479">Metal-binding</keyword>
<evidence type="ECO:0000256" key="12">
    <source>
        <dbReference type="HAMAP-Rule" id="MF_00188"/>
    </source>
</evidence>
<dbReference type="EC" id="3.4.24.-" evidence="12"/>
<dbReference type="EMBL" id="JAGZCZ010000014">
    <property type="protein sequence ID" value="MBS5520562.1"/>
    <property type="molecule type" value="Genomic_DNA"/>
</dbReference>
<dbReference type="Gene3D" id="3.30.2010.10">
    <property type="entry name" value="Metalloproteases ('zincins'), catalytic domain"/>
    <property type="match status" value="1"/>
</dbReference>
<accession>A0A943EMH1</accession>
<evidence type="ECO:0000259" key="13">
    <source>
        <dbReference type="Pfam" id="PF01435"/>
    </source>
</evidence>
<feature type="domain" description="Peptidase M48" evidence="13">
    <location>
        <begin position="63"/>
        <end position="272"/>
    </location>
</feature>
<evidence type="ECO:0000256" key="6">
    <source>
        <dbReference type="ARBA" id="ARBA00022723"/>
    </source>
</evidence>
<dbReference type="GO" id="GO:0005886">
    <property type="term" value="C:plasma membrane"/>
    <property type="evidence" value="ECO:0007669"/>
    <property type="project" value="UniProtKB-SubCell"/>
</dbReference>
<keyword evidence="11 12" id="KW-0472">Membrane</keyword>
<comment type="subcellular location">
    <subcellularLocation>
        <location evidence="1 12">Cell membrane</location>
        <topology evidence="1 12">Multi-pass membrane protein</topology>
    </subcellularLocation>
</comment>
<comment type="similarity">
    <text evidence="2 12">Belongs to the peptidase M48B family.</text>
</comment>
<proteinExistence type="inferred from homology"/>
<reference evidence="14" key="1">
    <citation type="submission" date="2021-02" db="EMBL/GenBank/DDBJ databases">
        <title>Infant gut strain persistence is associated with maternal origin, phylogeny, and functional potential including surface adhesion and iron acquisition.</title>
        <authorList>
            <person name="Lou Y.C."/>
        </authorList>
    </citation>
    <scope>NUCLEOTIDE SEQUENCE</scope>
    <source>
        <strain evidence="14">L3_106_000M1_dasL3_106_000M1_concoct_15</strain>
    </source>
</reference>
<dbReference type="AlphaFoldDB" id="A0A943EMH1"/>
<evidence type="ECO:0000256" key="8">
    <source>
        <dbReference type="ARBA" id="ARBA00022833"/>
    </source>
</evidence>
<dbReference type="InterPro" id="IPR001915">
    <property type="entry name" value="Peptidase_M48"/>
</dbReference>
<comment type="cofactor">
    <cofactor evidence="12">
        <name>Zn(2+)</name>
        <dbReference type="ChEBI" id="CHEBI:29105"/>
    </cofactor>
    <text evidence="12">Binds 1 zinc ion per subunit.</text>
</comment>
<evidence type="ECO:0000256" key="5">
    <source>
        <dbReference type="ARBA" id="ARBA00022692"/>
    </source>
</evidence>
<evidence type="ECO:0000256" key="4">
    <source>
        <dbReference type="ARBA" id="ARBA00022670"/>
    </source>
</evidence>
<comment type="caution">
    <text evidence="12">Lacks conserved residue(s) required for the propagation of feature annotation.</text>
</comment>
<keyword evidence="7 12" id="KW-0378">Hydrolase</keyword>
<organism evidence="14 15">
    <name type="scientific">Acidaminococcus intestini</name>
    <dbReference type="NCBI Taxonomy" id="187327"/>
    <lineage>
        <taxon>Bacteria</taxon>
        <taxon>Bacillati</taxon>
        <taxon>Bacillota</taxon>
        <taxon>Negativicutes</taxon>
        <taxon>Acidaminococcales</taxon>
        <taxon>Acidaminococcaceae</taxon>
        <taxon>Acidaminococcus</taxon>
    </lineage>
</organism>
<keyword evidence="5 12" id="KW-0812">Transmembrane</keyword>
<feature type="binding site" evidence="12">
    <location>
        <position position="198"/>
    </location>
    <ligand>
        <name>Zn(2+)</name>
        <dbReference type="ChEBI" id="CHEBI:29105"/>
        <note>catalytic</note>
    </ligand>
</feature>
<evidence type="ECO:0000256" key="3">
    <source>
        <dbReference type="ARBA" id="ARBA00022475"/>
    </source>
</evidence>
<feature type="transmembrane region" description="Helical" evidence="12">
    <location>
        <begin position="138"/>
        <end position="161"/>
    </location>
</feature>
<evidence type="ECO:0000313" key="15">
    <source>
        <dbReference type="Proteomes" id="UP000754226"/>
    </source>
</evidence>
<protein>
    <recommendedName>
        <fullName evidence="12">Protease HtpX homolog</fullName>
        <ecNumber evidence="12">3.4.24.-</ecNumber>
    </recommendedName>
</protein>
<keyword evidence="10 12" id="KW-0482">Metalloprotease</keyword>
<dbReference type="Pfam" id="PF01435">
    <property type="entry name" value="Peptidase_M48"/>
    <property type="match status" value="1"/>
</dbReference>
<dbReference type="PANTHER" id="PTHR43221:SF1">
    <property type="entry name" value="PROTEASE HTPX"/>
    <property type="match status" value="1"/>
</dbReference>